<dbReference type="NCBIfam" id="TIGR03696">
    <property type="entry name" value="Rhs_assc_core"/>
    <property type="match status" value="1"/>
</dbReference>
<dbReference type="InterPro" id="IPR050708">
    <property type="entry name" value="T6SS_VgrG/RHS"/>
</dbReference>
<gene>
    <name evidence="3" type="ORF">JOF29_006063</name>
</gene>
<dbReference type="InterPro" id="IPR045351">
    <property type="entry name" value="DUF6531"/>
</dbReference>
<dbReference type="PANTHER" id="PTHR32305">
    <property type="match status" value="1"/>
</dbReference>
<dbReference type="InterPro" id="IPR031325">
    <property type="entry name" value="RHS_repeat"/>
</dbReference>
<protein>
    <submittedName>
        <fullName evidence="3">RHS repeat-associated protein</fullName>
    </submittedName>
</protein>
<dbReference type="Pfam" id="PF05593">
    <property type="entry name" value="RHS_repeat"/>
    <property type="match status" value="1"/>
</dbReference>
<dbReference type="InterPro" id="IPR022385">
    <property type="entry name" value="Rhs_assc_core"/>
</dbReference>
<sequence length="2108" mass="222143">MTTEVNAGEVRFKDPSGKWRDVDLTLQEGTDGTVAPRGHKYGLRLGKRNGAVGQPFAVSGSGAGRQVEWLSPWKLTTPTLDGTKATYADVQPGVDLTLDARRSGFESDFVVKQRPADGAPPVWRIPLRTKGLTARQAADGSIEFVDAKNVVHSRIPVGRMWDAVTDENTHLPVNTAAVKMSIEQASPGKATLVIAPDKEWFLDPARVFPVTVDPTYSNTPVYSTFDTFVQTSVSTDLSTTVDLRAGKNGTHIERSFLNFPTSTFAGKNVVDATLELYQYGATTCTPTQVNLYSADPASTTTTYANQPATSSTLSGSATVAKGFSSSCAAGRIGIPMTSLAQAWADGTIGSSGTAGVALKAANESDTAYWKRFVSSEGDADPYISFTWNRPPNAPATVETTEAVAYAAPGDPTSYMYSKSQTPWVQTKATDADGNTMTYVFEFFTGDGPTFHSYGTCTSSVYASGTTAGCRPSTPLPDNMLMYIRAKANDGRVDGPWTSYQTRLRIGAATPAAPQITCPSPYLINSWQDNPPAANIDCTVTATGPGYSAPGYVRLTVDGQPYKGGTADGTLPGQVKITPSSDPAVGKATVTISNGTPGLHRITATAETPSGMLSPSSSYSFGWGGSGMTSPTSDPRITTANTIRIAASGPPKGQSSTVTARVRWRVSGYGGSDYDTVGWNVDGTDLHVNDNGTAGVNVDTTWDTTNAKIDAYLDSDPNAQGIQPTALNERLPVKLDIQVCFTYASSSQCTWSQTPGTTIQRVPHAFGDGFPTSDAGPGQVALWTGEFNTSATDISVPGYTGDLSISRSHSTYDGPATTVNGVFGPGWTAQFDGADAGAAGMQVIDSSRLDGTIVLVDGDGTSLVFESPSGKRRASASFETGDWVPGDDATEEDGSRLTISGTATAPVLSYIEDDGTVTIWNVTTAPSTSADSVFQPAGIAEPGVAGNTTFAYDNAGRVARILAPVPPDVSCGAYNASVPLTGMNAGCRALRFEYGTAGATAGRLINAWVDIYNPDKTGGPAMDSIKVATYTYDSAGRLATVTDPRSSLTAQYGYNSLNHLTSLTPPGQVPYQFNYVSDGVKEKLDSVTRARPAGDPTGGTATLGKYVYDNVPLSGPGAPDLSAGTVAKWNQKTAPTNAFAVFGPDHPLSGTPTADDWQYAHLQYTDAVGYTVNTATYGAGNWQLTATDYNDQGNVVRQLDERALRQVLDNNVPADQLGSVTVYNADITNTAGDTIVTPAGTLVTDTYGPARWAALKNGSIAWARLHTHTDFDEDAPNAGINPATLMPYRLATTETVSAQDPGTGTELETIGKTLTGYTDPVNQDTAGWGLSLPATTTTDANPTAPRTDTTGDITKVTRYDTEGRVIETRQPRSNGADAGTTKTVYYTAAANKDFPECGAPQWAGLVCKTYPAAPPSSGLALPATTNSDFSYLLAPKTVTETSVTGASTVTRTTNTTYLSDGRTDTSTTTVTGLTGSAANTKKRTTYDPNTGQPTVVTAYNADSSVAGSITTGYDTWGRQATYQPSGDTPTTTVYNAVGDVATVTDPNGTTSYTYDGTDANGKIEHRGIVTKVDVTTAGSTWTSTGAYDSAGTLITQKLPGGVTQTHGIDITGEPVGLSYTGQVTTVNSDGTTSVDPNGPWLSWSLQNDVIGRVTHEWTPDGNAFTTSSGGAIPYDRRYSYDSAGRLTQVNDRTAAASGIDVEDPAQAPACVTRTYGFDANDNRLTKATAPAAADGSCSTSGATTTTRAFDTADRPITGANGTGNYVYDALGRTVTLPAADAPRPANGNVTMSYYDNDLARSIAQNGTTTTFGLDAVDRRSTEIVTNASGSTQTVRHYTDPSDNPTWVTQGTTTQRYAELIGSDLALTVRQTGAADLTVANPHGDVVATVDLPSPTATATSIVGWNNYDEQGNPTTATASTSAVSYGWLGARQRATTDPGVLAMGVRLYNPVTGVFTSIDPVEGGNANAYNYPPDPINQFDTTGRWCVGGIGTTCTRYVTDRYGRSVPIRHDRRYKYEAHNLTFAIVAYTIGHGKQVSSSGSSVNYEYTFHQVRCTWSWFVRTCRQTGVTERVRVVVDFRKAKDGKTFGLVTAYCLSGSWCPAWVNRLID</sequence>
<dbReference type="Proteomes" id="UP000755585">
    <property type="component" value="Unassembled WGS sequence"/>
</dbReference>
<comment type="caution">
    <text evidence="3">The sequence shown here is derived from an EMBL/GenBank/DDBJ whole genome shotgun (WGS) entry which is preliminary data.</text>
</comment>
<feature type="domain" description="DUF6531" evidence="2">
    <location>
        <begin position="779"/>
        <end position="864"/>
    </location>
</feature>
<dbReference type="Gene3D" id="2.180.10.10">
    <property type="entry name" value="RHS repeat-associated core"/>
    <property type="match status" value="2"/>
</dbReference>
<evidence type="ECO:0000313" key="4">
    <source>
        <dbReference type="Proteomes" id="UP000755585"/>
    </source>
</evidence>
<dbReference type="InterPro" id="IPR006530">
    <property type="entry name" value="YD"/>
</dbReference>
<name>A0ABS4UTJ2_9ACTN</name>
<dbReference type="EMBL" id="JAGINT010000002">
    <property type="protein sequence ID" value="MBP2354953.1"/>
    <property type="molecule type" value="Genomic_DNA"/>
</dbReference>
<evidence type="ECO:0000259" key="2">
    <source>
        <dbReference type="Pfam" id="PF20148"/>
    </source>
</evidence>
<keyword evidence="4" id="KW-1185">Reference proteome</keyword>
<reference evidence="3 4" key="1">
    <citation type="submission" date="2021-03" db="EMBL/GenBank/DDBJ databases">
        <title>Sequencing the genomes of 1000 actinobacteria strains.</title>
        <authorList>
            <person name="Klenk H.-P."/>
        </authorList>
    </citation>
    <scope>NUCLEOTIDE SEQUENCE [LARGE SCALE GENOMIC DNA]</scope>
    <source>
        <strain evidence="3 4">DSM 18824</strain>
    </source>
</reference>
<dbReference type="NCBIfam" id="TIGR01643">
    <property type="entry name" value="YD_repeat_2x"/>
    <property type="match status" value="1"/>
</dbReference>
<dbReference type="Pfam" id="PF20148">
    <property type="entry name" value="DUF6531"/>
    <property type="match status" value="1"/>
</dbReference>
<dbReference type="PANTHER" id="PTHR32305:SF15">
    <property type="entry name" value="PROTEIN RHSA-RELATED"/>
    <property type="match status" value="1"/>
</dbReference>
<accession>A0ABS4UTJ2</accession>
<organism evidence="3 4">
    <name type="scientific">Kribbella aluminosa</name>
    <dbReference type="NCBI Taxonomy" id="416017"/>
    <lineage>
        <taxon>Bacteria</taxon>
        <taxon>Bacillati</taxon>
        <taxon>Actinomycetota</taxon>
        <taxon>Actinomycetes</taxon>
        <taxon>Propionibacteriales</taxon>
        <taxon>Kribbellaceae</taxon>
        <taxon>Kribbella</taxon>
    </lineage>
</organism>
<evidence type="ECO:0000256" key="1">
    <source>
        <dbReference type="SAM" id="MobiDB-lite"/>
    </source>
</evidence>
<proteinExistence type="predicted"/>
<dbReference type="RefSeq" id="WP_245359589.1">
    <property type="nucleotide sequence ID" value="NZ_BAAAVU010000015.1"/>
</dbReference>
<evidence type="ECO:0000313" key="3">
    <source>
        <dbReference type="EMBL" id="MBP2354953.1"/>
    </source>
</evidence>
<feature type="region of interest" description="Disordered" evidence="1">
    <location>
        <begin position="565"/>
        <end position="591"/>
    </location>
</feature>